<proteinExistence type="predicted"/>
<feature type="domain" description="SH3b" evidence="5">
    <location>
        <begin position="383"/>
        <end position="445"/>
    </location>
</feature>
<dbReference type="InterPro" id="IPR002508">
    <property type="entry name" value="MurNAc-LAA_cat"/>
</dbReference>
<feature type="signal peptide" evidence="3">
    <location>
        <begin position="1"/>
        <end position="28"/>
    </location>
</feature>
<keyword evidence="2" id="KW-0961">Cell wall biogenesis/degradation</keyword>
<evidence type="ECO:0000256" key="1">
    <source>
        <dbReference type="ARBA" id="ARBA00022801"/>
    </source>
</evidence>
<dbReference type="SMART" id="SM00646">
    <property type="entry name" value="Ami_3"/>
    <property type="match status" value="1"/>
</dbReference>
<dbReference type="PATRIC" id="fig|1461583.4.peg.1050"/>
<evidence type="ECO:0000313" key="6">
    <source>
        <dbReference type="EMBL" id="CEA01972.1"/>
    </source>
</evidence>
<dbReference type="InterPro" id="IPR050695">
    <property type="entry name" value="N-acetylmuramoyl_amidase_3"/>
</dbReference>
<dbReference type="GO" id="GO:0009253">
    <property type="term" value="P:peptidoglycan catabolic process"/>
    <property type="evidence" value="ECO:0007669"/>
    <property type="project" value="InterPro"/>
</dbReference>
<gene>
    <name evidence="6" type="primary">lytC_2</name>
    <name evidence="6" type="ORF">BN1050_01089</name>
</gene>
<feature type="domain" description="SH3b" evidence="5">
    <location>
        <begin position="304"/>
        <end position="370"/>
    </location>
</feature>
<dbReference type="Pfam" id="PF00395">
    <property type="entry name" value="SLH"/>
    <property type="match status" value="3"/>
</dbReference>
<dbReference type="GO" id="GO:0008745">
    <property type="term" value="F:N-acetylmuramoyl-L-alanine amidase activity"/>
    <property type="evidence" value="ECO:0007669"/>
    <property type="project" value="InterPro"/>
</dbReference>
<dbReference type="SUPFAM" id="SSF53187">
    <property type="entry name" value="Zn-dependent exopeptidases"/>
    <property type="match status" value="1"/>
</dbReference>
<keyword evidence="3" id="KW-0732">Signal</keyword>
<evidence type="ECO:0000259" key="5">
    <source>
        <dbReference type="PROSITE" id="PS51781"/>
    </source>
</evidence>
<keyword evidence="1" id="KW-0378">Hydrolase</keyword>
<evidence type="ECO:0000256" key="3">
    <source>
        <dbReference type="SAM" id="SignalP"/>
    </source>
</evidence>
<dbReference type="HOGENOM" id="CLU_029344_1_0_9"/>
<feature type="domain" description="SLH" evidence="4">
    <location>
        <begin position="156"/>
        <end position="217"/>
    </location>
</feature>
<dbReference type="SMART" id="SM00287">
    <property type="entry name" value="SH3b"/>
    <property type="match status" value="3"/>
</dbReference>
<name>A0A078M964_9BACL</name>
<feature type="domain" description="SLH" evidence="4">
    <location>
        <begin position="28"/>
        <end position="95"/>
    </location>
</feature>
<organism evidence="6">
    <name type="scientific">Metalysinibacillus saudimassiliensis</name>
    <dbReference type="NCBI Taxonomy" id="1461583"/>
    <lineage>
        <taxon>Bacteria</taxon>
        <taxon>Bacillati</taxon>
        <taxon>Bacillota</taxon>
        <taxon>Bacilli</taxon>
        <taxon>Bacillales</taxon>
        <taxon>Caryophanaceae</taxon>
        <taxon>Metalysinibacillus</taxon>
    </lineage>
</organism>
<reference evidence="6" key="1">
    <citation type="submission" date="2014-07" db="EMBL/GenBank/DDBJ databases">
        <authorList>
            <person name="Urmite Genomes Urmite Genomes"/>
        </authorList>
    </citation>
    <scope>NUCLEOTIDE SEQUENCE</scope>
    <source>
        <strain evidence="6">13S34_air</strain>
    </source>
</reference>
<dbReference type="PROSITE" id="PS51272">
    <property type="entry name" value="SLH"/>
    <property type="match status" value="2"/>
</dbReference>
<dbReference type="PANTHER" id="PTHR30404">
    <property type="entry name" value="N-ACETYLMURAMOYL-L-ALANINE AMIDASE"/>
    <property type="match status" value="1"/>
</dbReference>
<dbReference type="Gene3D" id="2.30.30.40">
    <property type="entry name" value="SH3 Domains"/>
    <property type="match status" value="3"/>
</dbReference>
<protein>
    <submittedName>
        <fullName evidence="6">N-acetylmuramoyl-L-alanine amidase LytC</fullName>
    </submittedName>
</protein>
<dbReference type="InterPro" id="IPR001119">
    <property type="entry name" value="SLH_dom"/>
</dbReference>
<dbReference type="EMBL" id="LN483074">
    <property type="protein sequence ID" value="CEA01972.1"/>
    <property type="molecule type" value="Genomic_DNA"/>
</dbReference>
<dbReference type="GO" id="GO:0030288">
    <property type="term" value="C:outer membrane-bounded periplasmic space"/>
    <property type="evidence" value="ECO:0007669"/>
    <property type="project" value="TreeGrafter"/>
</dbReference>
<dbReference type="InterPro" id="IPR003646">
    <property type="entry name" value="SH3-like_bac-type"/>
</dbReference>
<dbReference type="GO" id="GO:0071555">
    <property type="term" value="P:cell wall organization"/>
    <property type="evidence" value="ECO:0007669"/>
    <property type="project" value="UniProtKB-KW"/>
</dbReference>
<accession>A0A078M964</accession>
<dbReference type="Pfam" id="PF08239">
    <property type="entry name" value="SH3_3"/>
    <property type="match status" value="2"/>
</dbReference>
<dbReference type="Gene3D" id="3.40.630.40">
    <property type="entry name" value="Zn-dependent exopeptidases"/>
    <property type="match status" value="1"/>
</dbReference>
<dbReference type="Pfam" id="PF01520">
    <property type="entry name" value="Amidase_3"/>
    <property type="match status" value="1"/>
</dbReference>
<evidence type="ECO:0000259" key="4">
    <source>
        <dbReference type="PROSITE" id="PS51272"/>
    </source>
</evidence>
<sequence>MWRKMISYIAIIAVTMAAFFTAATSTQASRAFSDVSESHGAHKEIEYLVGKGVIKGYTGDDGFAIFKPNNKVSRAQVAKMLVIASGQNPADTTESSFTDVEATSEYIPYIERAVELGYFEVEKGQKFFPHEAIKRGEMSYALVKAFDLDTSDFEGEDTIYSDVTANHKYATSINTAYYNGLAIRAMNFKPDNTLSRAQFSSFVARASSEDFRLELPVKGETNVPEKPDPKEVIAIVSSTTQAAPIYAETKVNSKVMGNVNTGGKLAVYDMQDDWLKITYNGEFGYIQKNNVAYVDATTREPLGVSTKKVKANQDLNLYFDASSSSKKITQVGVIKKGTELDVYTSKDGYYQVAYKNVPGYIVANSTTDITPAQPTPPTAGPTSTVGRVTVDYVNVRAQANNQSKQVGQLRMGQRVAVNKISGYWANINYNGQSAWVYKSYLKLLNQNGLPLQNRIIVIDPGHGGKDPGAVSNGHNEKSIVLKVGNLVGQKLRAAGADVRQTRTTDKFLELGEIVDFTNRNEAEIFVSVHVNSFSGQNAHGTETYYSVSAGDMYKEDHDLATFINTQIVNNANMYNRGIKTAPFYVTRNVIIPAVLVELGFISNDSDRAKLVSDKYVEIYAESIYQGIVQYYSKQ</sequence>
<dbReference type="PANTHER" id="PTHR30404:SF0">
    <property type="entry name" value="N-ACETYLMURAMOYL-L-ALANINE AMIDASE AMIC"/>
    <property type="match status" value="1"/>
</dbReference>
<dbReference type="CDD" id="cd02696">
    <property type="entry name" value="MurNAc-LAA"/>
    <property type="match status" value="1"/>
</dbReference>
<evidence type="ECO:0000256" key="2">
    <source>
        <dbReference type="ARBA" id="ARBA00023316"/>
    </source>
</evidence>
<dbReference type="PROSITE" id="PS51781">
    <property type="entry name" value="SH3B"/>
    <property type="match status" value="2"/>
</dbReference>
<feature type="chain" id="PRO_5001741717" evidence="3">
    <location>
        <begin position="29"/>
        <end position="634"/>
    </location>
</feature>
<dbReference type="AlphaFoldDB" id="A0A078M964"/>